<feature type="compositionally biased region" description="Pro residues" evidence="3">
    <location>
        <begin position="45"/>
        <end position="55"/>
    </location>
</feature>
<evidence type="ECO:0000256" key="3">
    <source>
        <dbReference type="SAM" id="MobiDB-lite"/>
    </source>
</evidence>
<organism evidence="5 6">
    <name type="scientific">Pleurostoma richardsiae</name>
    <dbReference type="NCBI Taxonomy" id="41990"/>
    <lineage>
        <taxon>Eukaryota</taxon>
        <taxon>Fungi</taxon>
        <taxon>Dikarya</taxon>
        <taxon>Ascomycota</taxon>
        <taxon>Pezizomycotina</taxon>
        <taxon>Sordariomycetes</taxon>
        <taxon>Sordariomycetidae</taxon>
        <taxon>Calosphaeriales</taxon>
        <taxon>Pleurostomataceae</taxon>
        <taxon>Pleurostoma</taxon>
    </lineage>
</organism>
<keyword evidence="2" id="KW-0808">Transferase</keyword>
<dbReference type="InterPro" id="IPR013216">
    <property type="entry name" value="Methyltransf_11"/>
</dbReference>
<dbReference type="InterPro" id="IPR051422">
    <property type="entry name" value="AlkB_tRNA_MeTrf/Diox"/>
</dbReference>
<dbReference type="AlphaFoldDB" id="A0AA38VGL5"/>
<dbReference type="PANTHER" id="PTHR13069">
    <property type="entry name" value="ALKYLATED DNA REPAIR PROTEIN ALKB HOMOLOG 8"/>
    <property type="match status" value="1"/>
</dbReference>
<evidence type="ECO:0000256" key="1">
    <source>
        <dbReference type="ARBA" id="ARBA00022603"/>
    </source>
</evidence>
<feature type="region of interest" description="Disordered" evidence="3">
    <location>
        <begin position="314"/>
        <end position="377"/>
    </location>
</feature>
<keyword evidence="1" id="KW-0489">Methyltransferase</keyword>
<dbReference type="Pfam" id="PF08241">
    <property type="entry name" value="Methyltransf_11"/>
    <property type="match status" value="1"/>
</dbReference>
<evidence type="ECO:0000256" key="2">
    <source>
        <dbReference type="ARBA" id="ARBA00022679"/>
    </source>
</evidence>
<name>A0AA38VGL5_9PEZI</name>
<dbReference type="Proteomes" id="UP001174694">
    <property type="component" value="Unassembled WGS sequence"/>
</dbReference>
<dbReference type="GO" id="GO:0000049">
    <property type="term" value="F:tRNA binding"/>
    <property type="evidence" value="ECO:0007669"/>
    <property type="project" value="TreeGrafter"/>
</dbReference>
<protein>
    <recommendedName>
        <fullName evidence="4">Methyltransferase type 11 domain-containing protein</fullName>
    </recommendedName>
</protein>
<feature type="region of interest" description="Disordered" evidence="3">
    <location>
        <begin position="253"/>
        <end position="280"/>
    </location>
</feature>
<dbReference type="GO" id="GO:0106335">
    <property type="term" value="F:tRNA (5-carboxymethyluridine(34)-5-O)-methyltransferase activity"/>
    <property type="evidence" value="ECO:0007669"/>
    <property type="project" value="TreeGrafter"/>
</dbReference>
<accession>A0AA38VGL5</accession>
<dbReference type="GO" id="GO:0005737">
    <property type="term" value="C:cytoplasm"/>
    <property type="evidence" value="ECO:0007669"/>
    <property type="project" value="TreeGrafter"/>
</dbReference>
<sequence length="424" mass="43359">MDQARGGPPAMTAAATEPHRGLSPAPPVSNSKGTAPSADRARPPSTGPAPAPDHPSGPDAAEAYEQAHVHGVYEAIAPHFSATRHKPWPLVSAFLAAQRPGAVGYDVGCGNGKYLGVNPAAVLLGCDRSAALVALARQRVAGLEKGAAAAAAAAAAPPARRGAGERGGRRRVGGGSSSEAPEAAAAAGGATASPAAAQALGDEAVVADGLALPFREGRADFVISVAVIHHLSTRERRVDGIRQLLRCLKADAHADGRGSGSSSRGAGDEDHHHRGGGGGGGGRALVYVWALEQGSSRRGWDEGGQQDLLVPWVMKAGAGGGGGSEPRRKATVQKQDQDQDQERRRASPTGGNDKSGEQQRASAATTPSHSAPPAHTDKTFQRYYHLYRKGELEDDVAAAGGEVLESGYEKDNWWVIAVAAGAQP</sequence>
<keyword evidence="6" id="KW-1185">Reference proteome</keyword>
<comment type="caution">
    <text evidence="5">The sequence shown here is derived from an EMBL/GenBank/DDBJ whole genome shotgun (WGS) entry which is preliminary data.</text>
</comment>
<dbReference type="InterPro" id="IPR029063">
    <property type="entry name" value="SAM-dependent_MTases_sf"/>
</dbReference>
<feature type="domain" description="Methyltransferase type 11" evidence="4">
    <location>
        <begin position="196"/>
        <end position="250"/>
    </location>
</feature>
<evidence type="ECO:0000313" key="5">
    <source>
        <dbReference type="EMBL" id="KAJ9141850.1"/>
    </source>
</evidence>
<reference evidence="5" key="1">
    <citation type="submission" date="2022-07" db="EMBL/GenBank/DDBJ databases">
        <title>Fungi with potential for degradation of polypropylene.</title>
        <authorList>
            <person name="Gostincar C."/>
        </authorList>
    </citation>
    <scope>NUCLEOTIDE SEQUENCE</scope>
    <source>
        <strain evidence="5">EXF-13308</strain>
    </source>
</reference>
<dbReference type="SUPFAM" id="SSF53335">
    <property type="entry name" value="S-adenosyl-L-methionine-dependent methyltransferases"/>
    <property type="match status" value="1"/>
</dbReference>
<evidence type="ECO:0000259" key="4">
    <source>
        <dbReference type="Pfam" id="PF08241"/>
    </source>
</evidence>
<evidence type="ECO:0000313" key="6">
    <source>
        <dbReference type="Proteomes" id="UP001174694"/>
    </source>
</evidence>
<feature type="compositionally biased region" description="Low complexity" evidence="3">
    <location>
        <begin position="361"/>
        <end position="374"/>
    </location>
</feature>
<dbReference type="GO" id="GO:0005634">
    <property type="term" value="C:nucleus"/>
    <property type="evidence" value="ECO:0007669"/>
    <property type="project" value="TreeGrafter"/>
</dbReference>
<dbReference type="Gene3D" id="3.40.50.150">
    <property type="entry name" value="Vaccinia Virus protein VP39"/>
    <property type="match status" value="1"/>
</dbReference>
<feature type="region of interest" description="Disordered" evidence="3">
    <location>
        <begin position="157"/>
        <end position="189"/>
    </location>
</feature>
<dbReference type="PANTHER" id="PTHR13069:SF21">
    <property type="entry name" value="ALKYLATED DNA REPAIR PROTEIN ALKB HOMOLOG 8"/>
    <property type="match status" value="1"/>
</dbReference>
<dbReference type="EMBL" id="JANBVO010000024">
    <property type="protein sequence ID" value="KAJ9141850.1"/>
    <property type="molecule type" value="Genomic_DNA"/>
</dbReference>
<dbReference type="GO" id="GO:0008757">
    <property type="term" value="F:S-adenosylmethionine-dependent methyltransferase activity"/>
    <property type="evidence" value="ECO:0007669"/>
    <property type="project" value="InterPro"/>
</dbReference>
<feature type="compositionally biased region" description="Basic and acidic residues" evidence="3">
    <location>
        <begin position="335"/>
        <end position="345"/>
    </location>
</feature>
<dbReference type="GO" id="GO:0030488">
    <property type="term" value="P:tRNA methylation"/>
    <property type="evidence" value="ECO:0007669"/>
    <property type="project" value="TreeGrafter"/>
</dbReference>
<dbReference type="GO" id="GO:0002098">
    <property type="term" value="P:tRNA wobble uridine modification"/>
    <property type="evidence" value="ECO:0007669"/>
    <property type="project" value="TreeGrafter"/>
</dbReference>
<gene>
    <name evidence="5" type="ORF">NKR23_g7605</name>
</gene>
<feature type="compositionally biased region" description="Low complexity" evidence="3">
    <location>
        <begin position="177"/>
        <end position="189"/>
    </location>
</feature>
<feature type="region of interest" description="Disordered" evidence="3">
    <location>
        <begin position="1"/>
        <end position="60"/>
    </location>
</feature>
<proteinExistence type="predicted"/>